<dbReference type="RefSeq" id="WP_114585420.1">
    <property type="nucleotide sequence ID" value="NZ_CP031150.1"/>
</dbReference>
<protein>
    <submittedName>
        <fullName evidence="12">Phosphoglucosamine mutase</fullName>
        <ecNumber evidence="12">5.4.2.10</ecNumber>
    </submittedName>
</protein>
<reference evidence="12 13" key="1">
    <citation type="submission" date="2018-07" db="EMBL/GenBank/DDBJ databases">
        <title>Genome sequences of Haloplanus sp. CBA1113.</title>
        <authorList>
            <person name="Kim Y.B."/>
            <person name="Roh S.W."/>
        </authorList>
    </citation>
    <scope>NUCLEOTIDE SEQUENCE [LARGE SCALE GENOMIC DNA]</scope>
    <source>
        <strain evidence="12 13">CBA1113</strain>
    </source>
</reference>
<evidence type="ECO:0000259" key="10">
    <source>
        <dbReference type="Pfam" id="PF02879"/>
    </source>
</evidence>
<dbReference type="Pfam" id="PF02878">
    <property type="entry name" value="PGM_PMM_I"/>
    <property type="match status" value="1"/>
</dbReference>
<keyword evidence="5 7" id="KW-0460">Magnesium</keyword>
<evidence type="ECO:0000256" key="4">
    <source>
        <dbReference type="ARBA" id="ARBA00022723"/>
    </source>
</evidence>
<dbReference type="SUPFAM" id="SSF53738">
    <property type="entry name" value="Phosphoglucomutase, first 3 domains"/>
    <property type="match status" value="3"/>
</dbReference>
<dbReference type="InterPro" id="IPR005846">
    <property type="entry name" value="A-D-PHexomutase_a/b/a-III"/>
</dbReference>
<keyword evidence="6 12" id="KW-0413">Isomerase</keyword>
<dbReference type="InterPro" id="IPR005845">
    <property type="entry name" value="A-D-PHexomutase_a/b/a-II"/>
</dbReference>
<name>A0A345E259_9EURY</name>
<sequence length="441" mass="45959">MFGTSGIRGPIGETVTAETALSVGRALASEGYSTVVVGRDPRESGRMLANALRSGLTECGADVIRLGQAATPTVARSVSWHDAAAGVSITASHNPPTDNGLKLWTPSGQAFGPDQRERIAARIEAGDYDLAAWDGLGTTVQYDRASDDHMQALCAAIDTPLELSVIVDLGTGAGCVTVETLLELGCTVETLNAQPDGRFPGRPSEPTADNCTTLCQTVAHTDADLGIAHDGDADRMLAVDETGAFVSGDVLLALFAKQAAAPSDRVAAPVDTSLLVDDTLATQDSTVTRTKVGDVYVADRAADDDVVFGGEPSGAWIWPAETLCPDGSLAACKLVELVATDGPLSTLVADIETYPIRRQNIEVTAKAELMAAVEELATERYDASAIETLDGVRIETEAGWILIRASGTQSLIRLTAEAHTAARAETLLAEAEELVAAAQNS</sequence>
<dbReference type="Proteomes" id="UP000253273">
    <property type="component" value="Chromosome"/>
</dbReference>
<dbReference type="Pfam" id="PF02880">
    <property type="entry name" value="PGM_PMM_III"/>
    <property type="match status" value="1"/>
</dbReference>
<keyword evidence="4 7" id="KW-0479">Metal-binding</keyword>
<feature type="domain" description="Alpha-D-phosphohexomutase C-terminal" evidence="8">
    <location>
        <begin position="360"/>
        <end position="432"/>
    </location>
</feature>
<dbReference type="InterPro" id="IPR005844">
    <property type="entry name" value="A-D-PHexomutase_a/b/a-I"/>
</dbReference>
<dbReference type="Pfam" id="PF02879">
    <property type="entry name" value="PGM_PMM_II"/>
    <property type="match status" value="1"/>
</dbReference>
<dbReference type="PRINTS" id="PR00509">
    <property type="entry name" value="PGMPMM"/>
</dbReference>
<evidence type="ECO:0000256" key="1">
    <source>
        <dbReference type="ARBA" id="ARBA00001946"/>
    </source>
</evidence>
<evidence type="ECO:0000256" key="7">
    <source>
        <dbReference type="RuleBase" id="RU004326"/>
    </source>
</evidence>
<proteinExistence type="inferred from homology"/>
<dbReference type="GeneID" id="37283206"/>
<dbReference type="InterPro" id="IPR005843">
    <property type="entry name" value="A-D-PHexomutase_C"/>
</dbReference>
<organism evidence="12 13">
    <name type="scientific">Haloplanus rubicundus</name>
    <dbReference type="NCBI Taxonomy" id="1547898"/>
    <lineage>
        <taxon>Archaea</taxon>
        <taxon>Methanobacteriati</taxon>
        <taxon>Methanobacteriota</taxon>
        <taxon>Stenosarchaea group</taxon>
        <taxon>Halobacteria</taxon>
        <taxon>Halobacteriales</taxon>
        <taxon>Haloferacaceae</taxon>
        <taxon>Haloplanus</taxon>
    </lineage>
</organism>
<evidence type="ECO:0000259" key="11">
    <source>
        <dbReference type="Pfam" id="PF02880"/>
    </source>
</evidence>
<dbReference type="AlphaFoldDB" id="A0A345E259"/>
<dbReference type="Gene3D" id="3.30.310.50">
    <property type="entry name" value="Alpha-D-phosphohexomutase, C-terminal domain"/>
    <property type="match status" value="1"/>
</dbReference>
<dbReference type="NCBIfam" id="TIGR03990">
    <property type="entry name" value="Arch_GlmM"/>
    <property type="match status" value="1"/>
</dbReference>
<evidence type="ECO:0000313" key="12">
    <source>
        <dbReference type="EMBL" id="AXG06281.1"/>
    </source>
</evidence>
<keyword evidence="3" id="KW-0597">Phosphoprotein</keyword>
<dbReference type="GO" id="GO:0005975">
    <property type="term" value="P:carbohydrate metabolic process"/>
    <property type="evidence" value="ECO:0007669"/>
    <property type="project" value="InterPro"/>
</dbReference>
<dbReference type="PANTHER" id="PTHR43771">
    <property type="entry name" value="PHOSPHOMANNOMUTASE"/>
    <property type="match status" value="1"/>
</dbReference>
<dbReference type="InterPro" id="IPR036900">
    <property type="entry name" value="A-D-PHexomutase_C_sf"/>
</dbReference>
<dbReference type="KEGG" id="haj:DU500_07435"/>
<dbReference type="Gene3D" id="3.40.120.10">
    <property type="entry name" value="Alpha-D-Glucose-1,6-Bisphosphate, subunit A, domain 3"/>
    <property type="match status" value="3"/>
</dbReference>
<evidence type="ECO:0000259" key="9">
    <source>
        <dbReference type="Pfam" id="PF02878"/>
    </source>
</evidence>
<accession>A0A345E259</accession>
<dbReference type="CDD" id="cd03087">
    <property type="entry name" value="PGM_like1"/>
    <property type="match status" value="1"/>
</dbReference>
<evidence type="ECO:0000256" key="3">
    <source>
        <dbReference type="ARBA" id="ARBA00022553"/>
    </source>
</evidence>
<dbReference type="SUPFAM" id="SSF55957">
    <property type="entry name" value="Phosphoglucomutase, C-terminal domain"/>
    <property type="match status" value="1"/>
</dbReference>
<evidence type="ECO:0000256" key="5">
    <source>
        <dbReference type="ARBA" id="ARBA00022842"/>
    </source>
</evidence>
<comment type="cofactor">
    <cofactor evidence="1">
        <name>Mg(2+)</name>
        <dbReference type="ChEBI" id="CHEBI:18420"/>
    </cofactor>
</comment>
<evidence type="ECO:0000259" key="8">
    <source>
        <dbReference type="Pfam" id="PF00408"/>
    </source>
</evidence>
<feature type="domain" description="Alpha-D-phosphohexomutase alpha/beta/alpha" evidence="9">
    <location>
        <begin position="2"/>
        <end position="127"/>
    </location>
</feature>
<dbReference type="Pfam" id="PF00408">
    <property type="entry name" value="PGM_PMM_IV"/>
    <property type="match status" value="1"/>
</dbReference>
<dbReference type="PROSITE" id="PS00710">
    <property type="entry name" value="PGM_PMM"/>
    <property type="match status" value="1"/>
</dbReference>
<dbReference type="OrthoDB" id="10363at2157"/>
<dbReference type="PANTHER" id="PTHR43771:SF1">
    <property type="entry name" value="PHOSPHOMANNOMUTASE"/>
    <property type="match status" value="1"/>
</dbReference>
<evidence type="ECO:0000256" key="6">
    <source>
        <dbReference type="ARBA" id="ARBA00023235"/>
    </source>
</evidence>
<dbReference type="EMBL" id="CP031150">
    <property type="protein sequence ID" value="AXG06281.1"/>
    <property type="molecule type" value="Genomic_DNA"/>
</dbReference>
<evidence type="ECO:0000256" key="2">
    <source>
        <dbReference type="ARBA" id="ARBA00010231"/>
    </source>
</evidence>
<keyword evidence="13" id="KW-1185">Reference proteome</keyword>
<comment type="similarity">
    <text evidence="2 7">Belongs to the phosphohexose mutase family.</text>
</comment>
<dbReference type="InterPro" id="IPR024086">
    <property type="entry name" value="GlmM_arc-type"/>
</dbReference>
<dbReference type="EC" id="5.4.2.10" evidence="12"/>
<dbReference type="GO" id="GO:0008966">
    <property type="term" value="F:phosphoglucosamine mutase activity"/>
    <property type="evidence" value="ECO:0007669"/>
    <property type="project" value="UniProtKB-EC"/>
</dbReference>
<dbReference type="GO" id="GO:0000287">
    <property type="term" value="F:magnesium ion binding"/>
    <property type="evidence" value="ECO:0007669"/>
    <property type="project" value="InterPro"/>
</dbReference>
<feature type="domain" description="Alpha-D-phosphohexomutase alpha/beta/alpha" evidence="10">
    <location>
        <begin position="150"/>
        <end position="243"/>
    </location>
</feature>
<gene>
    <name evidence="12" type="primary">glmM</name>
    <name evidence="12" type="ORF">DU500_07435</name>
</gene>
<dbReference type="InterPro" id="IPR016055">
    <property type="entry name" value="A-D-PHexomutase_a/b/a-I/II/III"/>
</dbReference>
<dbReference type="InterPro" id="IPR005841">
    <property type="entry name" value="Alpha-D-phosphohexomutase_SF"/>
</dbReference>
<feature type="domain" description="Alpha-D-phosphohexomutase alpha/beta/alpha" evidence="11">
    <location>
        <begin position="248"/>
        <end position="353"/>
    </location>
</feature>
<dbReference type="InterPro" id="IPR016066">
    <property type="entry name" value="A-D-PHexomutase_CS"/>
</dbReference>
<evidence type="ECO:0000313" key="13">
    <source>
        <dbReference type="Proteomes" id="UP000253273"/>
    </source>
</evidence>